<sequence length="155" mass="15870">MARTRTGELLRPLVTLAPSPPRLPNATKAGLTVLLCLAVPTLLGRFDLGLLTVTGTFAVLYAPAAPLRRRAATVAGIGLGLVVATSLGAFTAGSHLGRRARHRTRPRPGHDRCRSRRGVAGGHGGSPPRSPPTGTSSGAPRAGRGSGLRGHRTGA</sequence>
<reference evidence="3" key="1">
    <citation type="submission" date="2022-04" db="EMBL/GenBank/DDBJ databases">
        <title>Human microbiome associated bacterial genomes.</title>
        <authorList>
            <person name="Sandstrom S."/>
            <person name="Salamzade R."/>
            <person name="Kalan L.R."/>
        </authorList>
    </citation>
    <scope>NUCLEOTIDE SEQUENCE</scope>
    <source>
        <strain evidence="3">P3-SID1762</strain>
    </source>
</reference>
<keyword evidence="2" id="KW-0472">Membrane</keyword>
<gene>
    <name evidence="3" type="ORF">M3D93_03750</name>
</gene>
<evidence type="ECO:0000256" key="2">
    <source>
        <dbReference type="SAM" id="Phobius"/>
    </source>
</evidence>
<evidence type="ECO:0000256" key="1">
    <source>
        <dbReference type="SAM" id="MobiDB-lite"/>
    </source>
</evidence>
<evidence type="ECO:0000313" key="3">
    <source>
        <dbReference type="EMBL" id="MCT2116870.1"/>
    </source>
</evidence>
<feature type="compositionally biased region" description="Low complexity" evidence="1">
    <location>
        <begin position="132"/>
        <end position="143"/>
    </location>
</feature>
<comment type="caution">
    <text evidence="3">The sequence shown here is derived from an EMBL/GenBank/DDBJ whole genome shotgun (WGS) entry which is preliminary data.</text>
</comment>
<organism evidence="3 4">
    <name type="scientific">Dietzia cinnamea</name>
    <dbReference type="NCBI Taxonomy" id="321318"/>
    <lineage>
        <taxon>Bacteria</taxon>
        <taxon>Bacillati</taxon>
        <taxon>Actinomycetota</taxon>
        <taxon>Actinomycetes</taxon>
        <taxon>Mycobacteriales</taxon>
        <taxon>Dietziaceae</taxon>
        <taxon>Dietzia</taxon>
    </lineage>
</organism>
<evidence type="ECO:0008006" key="5">
    <source>
        <dbReference type="Google" id="ProtNLM"/>
    </source>
</evidence>
<dbReference type="RefSeq" id="WP_141764113.1">
    <property type="nucleotide sequence ID" value="NZ_JALXRO010000004.1"/>
</dbReference>
<feature type="compositionally biased region" description="Basic residues" evidence="1">
    <location>
        <begin position="96"/>
        <end position="117"/>
    </location>
</feature>
<feature type="transmembrane region" description="Helical" evidence="2">
    <location>
        <begin position="48"/>
        <end position="65"/>
    </location>
</feature>
<dbReference type="Proteomes" id="UP001206890">
    <property type="component" value="Unassembled WGS sequence"/>
</dbReference>
<dbReference type="EMBL" id="JALXTC010000010">
    <property type="protein sequence ID" value="MCT2116870.1"/>
    <property type="molecule type" value="Genomic_DNA"/>
</dbReference>
<name>A0AAW5Q3W3_9ACTN</name>
<keyword evidence="2" id="KW-0812">Transmembrane</keyword>
<keyword evidence="2" id="KW-1133">Transmembrane helix</keyword>
<feature type="region of interest" description="Disordered" evidence="1">
    <location>
        <begin position="95"/>
        <end position="155"/>
    </location>
</feature>
<evidence type="ECO:0000313" key="4">
    <source>
        <dbReference type="Proteomes" id="UP001206890"/>
    </source>
</evidence>
<feature type="transmembrane region" description="Helical" evidence="2">
    <location>
        <begin position="71"/>
        <end position="97"/>
    </location>
</feature>
<dbReference type="AlphaFoldDB" id="A0AAW5Q3W3"/>
<accession>A0AAW5Q3W3</accession>
<protein>
    <recommendedName>
        <fullName evidence="5">Fusaric acid resistance family protein</fullName>
    </recommendedName>
</protein>
<proteinExistence type="predicted"/>